<evidence type="ECO:0000256" key="2">
    <source>
        <dbReference type="ARBA" id="ARBA00004613"/>
    </source>
</evidence>
<evidence type="ECO:0000256" key="12">
    <source>
        <dbReference type="ARBA" id="ARBA00029903"/>
    </source>
</evidence>
<accession>A0A026X0W9</accession>
<feature type="compositionally biased region" description="Polar residues" evidence="13">
    <location>
        <begin position="1"/>
        <end position="11"/>
    </location>
</feature>
<evidence type="ECO:0000256" key="1">
    <source>
        <dbReference type="ARBA" id="ARBA00001913"/>
    </source>
</evidence>
<dbReference type="FunFam" id="1.20.90.10:FF:000002">
    <property type="entry name" value="Phospholipase A2 group III"/>
    <property type="match status" value="1"/>
</dbReference>
<dbReference type="PROSITE" id="PS00118">
    <property type="entry name" value="PA2_HIS"/>
    <property type="match status" value="1"/>
</dbReference>
<dbReference type="Proteomes" id="UP000053097">
    <property type="component" value="Unassembled WGS sequence"/>
</dbReference>
<name>A0A026X0W9_OOCBI</name>
<keyword evidence="8" id="KW-0106">Calcium</keyword>
<organism evidence="15 16">
    <name type="scientific">Ooceraea biroi</name>
    <name type="common">Clonal raider ant</name>
    <name type="synonym">Cerapachys biroi</name>
    <dbReference type="NCBI Taxonomy" id="2015173"/>
    <lineage>
        <taxon>Eukaryota</taxon>
        <taxon>Metazoa</taxon>
        <taxon>Ecdysozoa</taxon>
        <taxon>Arthropoda</taxon>
        <taxon>Hexapoda</taxon>
        <taxon>Insecta</taxon>
        <taxon>Pterygota</taxon>
        <taxon>Neoptera</taxon>
        <taxon>Endopterygota</taxon>
        <taxon>Hymenoptera</taxon>
        <taxon>Apocrita</taxon>
        <taxon>Aculeata</taxon>
        <taxon>Formicoidea</taxon>
        <taxon>Formicidae</taxon>
        <taxon>Dorylinae</taxon>
        <taxon>Ooceraea</taxon>
    </lineage>
</organism>
<keyword evidence="11" id="KW-1015">Disulfide bond</keyword>
<dbReference type="AlphaFoldDB" id="A0A026X0W9"/>
<evidence type="ECO:0000259" key="14">
    <source>
        <dbReference type="Pfam" id="PF05826"/>
    </source>
</evidence>
<evidence type="ECO:0000256" key="7">
    <source>
        <dbReference type="ARBA" id="ARBA00022801"/>
    </source>
</evidence>
<keyword evidence="9" id="KW-0442">Lipid degradation</keyword>
<feature type="compositionally biased region" description="Basic and acidic residues" evidence="13">
    <location>
        <begin position="12"/>
        <end position="24"/>
    </location>
</feature>
<dbReference type="InterPro" id="IPR033113">
    <property type="entry name" value="PLA2_histidine"/>
</dbReference>
<dbReference type="EC" id="3.1.1.4" evidence="3"/>
<feature type="region of interest" description="Disordered" evidence="13">
    <location>
        <begin position="215"/>
        <end position="235"/>
    </location>
</feature>
<gene>
    <name evidence="15" type="ORF">X777_09344</name>
</gene>
<evidence type="ECO:0000256" key="5">
    <source>
        <dbReference type="ARBA" id="ARBA00022525"/>
    </source>
</evidence>
<evidence type="ECO:0000256" key="9">
    <source>
        <dbReference type="ARBA" id="ARBA00022963"/>
    </source>
</evidence>
<keyword evidence="16" id="KW-1185">Reference proteome</keyword>
<dbReference type="GO" id="GO:0004623">
    <property type="term" value="F:phospholipase A2 activity"/>
    <property type="evidence" value="ECO:0007669"/>
    <property type="project" value="UniProtKB-EC"/>
</dbReference>
<dbReference type="InterPro" id="IPR016090">
    <property type="entry name" value="PLA2-like_dom"/>
</dbReference>
<keyword evidence="7" id="KW-0378">Hydrolase</keyword>
<protein>
    <recommendedName>
        <fullName evidence="4">Phospholipase A2</fullName>
        <ecNumber evidence="3">3.1.1.4</ecNumber>
    </recommendedName>
    <alternativeName>
        <fullName evidence="12">Phosphatidylcholine 2-acylhydrolase</fullName>
    </alternativeName>
</protein>
<dbReference type="GO" id="GO:0005576">
    <property type="term" value="C:extracellular region"/>
    <property type="evidence" value="ECO:0007669"/>
    <property type="project" value="UniProtKB-SubCell"/>
</dbReference>
<dbReference type="SUPFAM" id="SSF48619">
    <property type="entry name" value="Phospholipase A2, PLA2"/>
    <property type="match status" value="1"/>
</dbReference>
<dbReference type="GO" id="GO:0016042">
    <property type="term" value="P:lipid catabolic process"/>
    <property type="evidence" value="ECO:0007669"/>
    <property type="project" value="UniProtKB-KW"/>
</dbReference>
<dbReference type="GO" id="GO:0006644">
    <property type="term" value="P:phospholipid metabolic process"/>
    <property type="evidence" value="ECO:0007669"/>
    <property type="project" value="InterPro"/>
</dbReference>
<dbReference type="Pfam" id="PF05826">
    <property type="entry name" value="Phospholip_A2_2"/>
    <property type="match status" value="1"/>
</dbReference>
<comment type="cofactor">
    <cofactor evidence="1">
        <name>Ca(2+)</name>
        <dbReference type="ChEBI" id="CHEBI:29108"/>
    </cofactor>
</comment>
<sequence>MEETAANTSSQDKIKDDQLNRKDSNPTLHNNEISSVQQETQFTCSLYISSAGSPQDQSHRSQDCELLRSHLEAAVAASKPLSAWRVSETPCGLIAAFVRENDAEKLLQRGNLAQVFGRPIQVARFSARDSRYRQAVLLRDVPWAIPLQDINSALTKQGIVAGNVERLRQFVRVEVLDAGHYDALLRQGLDFFEAARFNAIPERWWRGAGGMTSSSLPSQCTAGDNGSDSQEPSNLSQAADGVLQCYRCQGFWHVAANCRHLPRCVRCGEPHSVEFCPRPRNNPVCCHCAGPHHAGYRQCPVRLQLSNATPVSITLSMTRTGGQFVNKSSPSCHSLRQGHFVSTCNLSAQQPTFFKSTQFKGLNGYTPTASLTKDEIRVAYYHEQTVAVVDLGPNNELHDCNIIEVYELSEASEVLRNLSMTLRPQVVSFQEITRLMQQCELLNDFQVEATTTLSTNALSRGSRIAASSITLLSGILPGTKWCGTGDIAENYHDLGDLPHIDRCCRTHDLCPIKIRAQQTRYNLTNYSLYTKSHCTCDMTLYQCLKAANHPTANLMGQIYFNIVKVPCIEDMRGNRYSSSELSRKFVPVKRVY</sequence>
<dbReference type="CDD" id="cd04704">
    <property type="entry name" value="PLA2_bee_venom_like"/>
    <property type="match status" value="1"/>
</dbReference>
<evidence type="ECO:0000256" key="4">
    <source>
        <dbReference type="ARBA" id="ARBA00021721"/>
    </source>
</evidence>
<evidence type="ECO:0000256" key="10">
    <source>
        <dbReference type="ARBA" id="ARBA00023098"/>
    </source>
</evidence>
<keyword evidence="5" id="KW-0964">Secreted</keyword>
<evidence type="ECO:0000313" key="16">
    <source>
        <dbReference type="Proteomes" id="UP000053097"/>
    </source>
</evidence>
<evidence type="ECO:0000256" key="8">
    <source>
        <dbReference type="ARBA" id="ARBA00022837"/>
    </source>
</evidence>
<feature type="region of interest" description="Disordered" evidence="13">
    <location>
        <begin position="1"/>
        <end position="35"/>
    </location>
</feature>
<reference evidence="15 16" key="1">
    <citation type="journal article" date="2014" name="Curr. Biol.">
        <title>The genome of the clonal raider ant Cerapachys biroi.</title>
        <authorList>
            <person name="Oxley P.R."/>
            <person name="Ji L."/>
            <person name="Fetter-Pruneda I."/>
            <person name="McKenzie S.K."/>
            <person name="Li C."/>
            <person name="Hu H."/>
            <person name="Zhang G."/>
            <person name="Kronauer D.J."/>
        </authorList>
    </citation>
    <scope>NUCLEOTIDE SEQUENCE [LARGE SCALE GENOMIC DNA]</scope>
</reference>
<dbReference type="EMBL" id="KK107046">
    <property type="protein sequence ID" value="EZA61723.1"/>
    <property type="molecule type" value="Genomic_DNA"/>
</dbReference>
<dbReference type="PANTHER" id="PTHR12253">
    <property type="entry name" value="RH14732P"/>
    <property type="match status" value="1"/>
</dbReference>
<evidence type="ECO:0000256" key="6">
    <source>
        <dbReference type="ARBA" id="ARBA00022723"/>
    </source>
</evidence>
<evidence type="ECO:0000256" key="3">
    <source>
        <dbReference type="ARBA" id="ARBA00013278"/>
    </source>
</evidence>
<evidence type="ECO:0000313" key="15">
    <source>
        <dbReference type="EMBL" id="EZA61723.1"/>
    </source>
</evidence>
<feature type="domain" description="Phospholipase A2-like central" evidence="14">
    <location>
        <begin position="475"/>
        <end position="569"/>
    </location>
</feature>
<evidence type="ECO:0000256" key="11">
    <source>
        <dbReference type="ARBA" id="ARBA00023157"/>
    </source>
</evidence>
<keyword evidence="6" id="KW-0479">Metal-binding</keyword>
<evidence type="ECO:0000256" key="13">
    <source>
        <dbReference type="SAM" id="MobiDB-lite"/>
    </source>
</evidence>
<dbReference type="GO" id="GO:0046872">
    <property type="term" value="F:metal ion binding"/>
    <property type="evidence" value="ECO:0007669"/>
    <property type="project" value="UniProtKB-KW"/>
</dbReference>
<dbReference type="STRING" id="2015173.A0A026X0W9"/>
<dbReference type="GO" id="GO:0050482">
    <property type="term" value="P:arachidonate secretion"/>
    <property type="evidence" value="ECO:0007669"/>
    <property type="project" value="InterPro"/>
</dbReference>
<keyword evidence="10" id="KW-0443">Lipid metabolism</keyword>
<proteinExistence type="predicted"/>
<comment type="subcellular location">
    <subcellularLocation>
        <location evidence="2">Secreted</location>
    </subcellularLocation>
</comment>
<dbReference type="Gene3D" id="1.20.90.10">
    <property type="entry name" value="Phospholipase A2 domain"/>
    <property type="match status" value="1"/>
</dbReference>
<dbReference type="OrthoDB" id="6501032at2759"/>
<dbReference type="InterPro" id="IPR036444">
    <property type="entry name" value="PLipase_A2_dom_sf"/>
</dbReference>
<feature type="compositionally biased region" description="Polar residues" evidence="13">
    <location>
        <begin position="25"/>
        <end position="35"/>
    </location>
</feature>